<dbReference type="SMART" id="SM01193">
    <property type="entry name" value="Enolase_N"/>
    <property type="match status" value="1"/>
</dbReference>
<dbReference type="SUPFAM" id="SSF51604">
    <property type="entry name" value="Enolase C-terminal domain-like"/>
    <property type="match status" value="1"/>
</dbReference>
<comment type="caution">
    <text evidence="11">The sequence shown here is derived from an EMBL/GenBank/DDBJ whole genome shotgun (WGS) entry which is preliminary data.</text>
</comment>
<evidence type="ECO:0000313" key="11">
    <source>
        <dbReference type="EMBL" id="PSC74083.1"/>
    </source>
</evidence>
<keyword evidence="8" id="KW-0472">Membrane</keyword>
<feature type="transmembrane region" description="Helical" evidence="8">
    <location>
        <begin position="72"/>
        <end position="93"/>
    </location>
</feature>
<feature type="domain" description="Enolase C-terminal TIM barrel" evidence="9">
    <location>
        <begin position="548"/>
        <end position="840"/>
    </location>
</feature>
<dbReference type="SMART" id="SM01192">
    <property type="entry name" value="Enolase_C"/>
    <property type="match status" value="1"/>
</dbReference>
<dbReference type="FunFam" id="3.30.390.10:FF:000001">
    <property type="entry name" value="Enolase"/>
    <property type="match status" value="1"/>
</dbReference>
<dbReference type="Gene3D" id="3.30.390.10">
    <property type="entry name" value="Enolase-like, N-terminal domain"/>
    <property type="match status" value="1"/>
</dbReference>
<dbReference type="InterPro" id="IPR020809">
    <property type="entry name" value="Enolase_CS"/>
</dbReference>
<dbReference type="OrthoDB" id="1739814at2759"/>
<dbReference type="PROSITE" id="PS00164">
    <property type="entry name" value="ENOLASE"/>
    <property type="match status" value="1"/>
</dbReference>
<evidence type="ECO:0000313" key="12">
    <source>
        <dbReference type="Proteomes" id="UP000239649"/>
    </source>
</evidence>
<evidence type="ECO:0000256" key="6">
    <source>
        <dbReference type="ARBA" id="ARBA00023152"/>
    </source>
</evidence>
<keyword evidence="8" id="KW-0812">Transmembrane</keyword>
<evidence type="ECO:0000256" key="5">
    <source>
        <dbReference type="ARBA" id="ARBA00022842"/>
    </source>
</evidence>
<dbReference type="InterPro" id="IPR029017">
    <property type="entry name" value="Enolase-like_N"/>
</dbReference>
<evidence type="ECO:0000259" key="9">
    <source>
        <dbReference type="SMART" id="SM01192"/>
    </source>
</evidence>
<dbReference type="SFLD" id="SFLDS00001">
    <property type="entry name" value="Enolase"/>
    <property type="match status" value="1"/>
</dbReference>
<proteinExistence type="inferred from homology"/>
<dbReference type="GO" id="GO:0006096">
    <property type="term" value="P:glycolytic process"/>
    <property type="evidence" value="ECO:0007669"/>
    <property type="project" value="UniProtKB-UniPathway"/>
</dbReference>
<dbReference type="InterPro" id="IPR000941">
    <property type="entry name" value="Enolase"/>
</dbReference>
<dbReference type="CDD" id="cd03313">
    <property type="entry name" value="enolase"/>
    <property type="match status" value="1"/>
</dbReference>
<dbReference type="CDD" id="cd22962">
    <property type="entry name" value="DD_AtENO3-like"/>
    <property type="match status" value="1"/>
</dbReference>
<dbReference type="EC" id="4.2.1.11" evidence="4"/>
<evidence type="ECO:0000256" key="1">
    <source>
        <dbReference type="ARBA" id="ARBA00001946"/>
    </source>
</evidence>
<dbReference type="AlphaFoldDB" id="A0A2P6VJ01"/>
<keyword evidence="7" id="KW-0456">Lyase</keyword>
<sequence>MSRSGQPHERAAPWTHRQWGLAFEGEDDVPQLESAFWRARNGSHVATAAVLSAGVALVHGLLAFKLHTQGQSGLATAAAATMGQQLLVWLLAVMSPALFSRLRPLLYAFSVTFPAVQSSPLFSSSMSVVTCGSPASPAFWVSQLLASGVPWLVVHAVLFPLTINQGLAVHGMAVLLLLTSNRQRCTSALEQCPAAGPLLTRVAAALQRLSIFSASSSAWLVGGAAAAQLDGVEGGAAAAAAAATQQQQLRSCMMVYGMLQLAIGYMAVLQLAWWLERAARLAYLRRTEAVESEWRLEKKTRPPGSLLIELVALLLLSWQLVDAGMAAADAWGLSLGGGGKFGLSSLAAAAGGAPPPRAELDSHTMAAAAYIEEHNLQKVVEDAINATIKAKPTEPFSFMAEQLKGKAPSAIVSVKARQVFDSRGNPTVEAEVKTHKGTYMADVPSGASTGAHEACEMRDGGSAYMGKGVLTAVKNVNDIIAPALIGMDPTQQEEIDAKMIELDGTDNKSKLGANGILAVSLAVARAGAAEKGVPLYRHIADLAGNKDKIILPVPSFNIINGGVHAGNALAFQEFMIMPTGASSFAEAMRLGSEVYHHLKGIIKKKYGVDAVNVGDEGGFAPCIQSNEEGLVLISEAIKEAGCEGKVKIAMDCAASEFYSDAEAKYDLAFKSKDNDGSFKKDGTEMAAFYQDLCSKYPIISIEDPFNEDDWESYTAFTEKGLAQIVGDDLLCTNPKCVQKAIDTKACNALLLKVNQIGSLTESIQAVKMSKEAGWGVMTSHRSGETEDSFIADLAVGLATGQIKTGAPCRSERLAKYNQLLRIEEELGEGAVYAGENYRHIAIN</sequence>
<comment type="pathway">
    <text evidence="2">Carbohydrate degradation; glycolysis; pyruvate from D-glyceraldehyde 3-phosphate: step 4/5.</text>
</comment>
<keyword evidence="12" id="KW-1185">Reference proteome</keyword>
<evidence type="ECO:0000256" key="3">
    <source>
        <dbReference type="ARBA" id="ARBA00009604"/>
    </source>
</evidence>
<dbReference type="NCBIfam" id="TIGR01060">
    <property type="entry name" value="eno"/>
    <property type="match status" value="1"/>
</dbReference>
<protein>
    <recommendedName>
        <fullName evidence="4">phosphopyruvate hydratase</fullName>
        <ecNumber evidence="4">4.2.1.11</ecNumber>
    </recommendedName>
</protein>
<evidence type="ECO:0000256" key="8">
    <source>
        <dbReference type="SAM" id="Phobius"/>
    </source>
</evidence>
<dbReference type="FunFam" id="3.20.20.120:FF:000002">
    <property type="entry name" value="Enolase 1"/>
    <property type="match status" value="1"/>
</dbReference>
<dbReference type="InterPro" id="IPR020811">
    <property type="entry name" value="Enolase_N"/>
</dbReference>
<dbReference type="PANTHER" id="PTHR11902:SF56">
    <property type="entry name" value="CYTOSOLIC ENOLASE 3"/>
    <property type="match status" value="1"/>
</dbReference>
<keyword evidence="6" id="KW-0324">Glycolysis</keyword>
<dbReference type="SFLD" id="SFLDF00002">
    <property type="entry name" value="enolase"/>
    <property type="match status" value="1"/>
</dbReference>
<evidence type="ECO:0000256" key="4">
    <source>
        <dbReference type="ARBA" id="ARBA00012058"/>
    </source>
</evidence>
<dbReference type="PANTHER" id="PTHR11902">
    <property type="entry name" value="ENOLASE"/>
    <property type="match status" value="1"/>
</dbReference>
<dbReference type="GO" id="GO:0000287">
    <property type="term" value="F:magnesium ion binding"/>
    <property type="evidence" value="ECO:0007669"/>
    <property type="project" value="InterPro"/>
</dbReference>
<organism evidence="11 12">
    <name type="scientific">Micractinium conductrix</name>
    <dbReference type="NCBI Taxonomy" id="554055"/>
    <lineage>
        <taxon>Eukaryota</taxon>
        <taxon>Viridiplantae</taxon>
        <taxon>Chlorophyta</taxon>
        <taxon>core chlorophytes</taxon>
        <taxon>Trebouxiophyceae</taxon>
        <taxon>Chlorellales</taxon>
        <taxon>Chlorellaceae</taxon>
        <taxon>Chlorella clade</taxon>
        <taxon>Micractinium</taxon>
    </lineage>
</organism>
<dbReference type="PRINTS" id="PR00148">
    <property type="entry name" value="ENOLASE"/>
</dbReference>
<dbReference type="Pfam" id="PF00113">
    <property type="entry name" value="Enolase_C"/>
    <property type="match status" value="1"/>
</dbReference>
<dbReference type="Pfam" id="PF03952">
    <property type="entry name" value="Enolase_N"/>
    <property type="match status" value="1"/>
</dbReference>
<dbReference type="STRING" id="554055.A0A2P6VJ01"/>
<evidence type="ECO:0000256" key="2">
    <source>
        <dbReference type="ARBA" id="ARBA00005031"/>
    </source>
</evidence>
<keyword evidence="5" id="KW-0460">Magnesium</keyword>
<evidence type="ECO:0000259" key="10">
    <source>
        <dbReference type="SMART" id="SM01193"/>
    </source>
</evidence>
<gene>
    <name evidence="11" type="ORF">C2E20_2609</name>
</gene>
<evidence type="ECO:0000256" key="7">
    <source>
        <dbReference type="ARBA" id="ARBA00023239"/>
    </source>
</evidence>
<dbReference type="EMBL" id="LHPF02000005">
    <property type="protein sequence ID" value="PSC74083.1"/>
    <property type="molecule type" value="Genomic_DNA"/>
</dbReference>
<dbReference type="Gene3D" id="3.20.20.120">
    <property type="entry name" value="Enolase-like C-terminal domain"/>
    <property type="match status" value="1"/>
</dbReference>
<name>A0A2P6VJ01_9CHLO</name>
<keyword evidence="8" id="KW-1133">Transmembrane helix</keyword>
<reference evidence="11 12" key="1">
    <citation type="journal article" date="2018" name="Plant J.">
        <title>Genome sequences of Chlorella sorokiniana UTEX 1602 and Micractinium conductrix SAG 241.80: implications to maltose excretion by a green alga.</title>
        <authorList>
            <person name="Arriola M.B."/>
            <person name="Velmurugan N."/>
            <person name="Zhang Y."/>
            <person name="Plunkett M.H."/>
            <person name="Hondzo H."/>
            <person name="Barney B.M."/>
        </authorList>
    </citation>
    <scope>NUCLEOTIDE SEQUENCE [LARGE SCALE GENOMIC DNA]</scope>
    <source>
        <strain evidence="11 12">SAG 241.80</strain>
    </source>
</reference>
<dbReference type="UniPathway" id="UPA00109">
    <property type="reaction ID" value="UER00187"/>
</dbReference>
<feature type="transmembrane region" description="Helical" evidence="8">
    <location>
        <begin position="45"/>
        <end position="66"/>
    </location>
</feature>
<accession>A0A2P6VJ01</accession>
<dbReference type="HAMAP" id="MF_00318">
    <property type="entry name" value="Enolase"/>
    <property type="match status" value="1"/>
</dbReference>
<dbReference type="GO" id="GO:0004634">
    <property type="term" value="F:phosphopyruvate hydratase activity"/>
    <property type="evidence" value="ECO:0007669"/>
    <property type="project" value="UniProtKB-EC"/>
</dbReference>
<dbReference type="InterPro" id="IPR036849">
    <property type="entry name" value="Enolase-like_C_sf"/>
</dbReference>
<comment type="cofactor">
    <cofactor evidence="1">
        <name>Mg(2+)</name>
        <dbReference type="ChEBI" id="CHEBI:18420"/>
    </cofactor>
</comment>
<dbReference type="GO" id="GO:0000015">
    <property type="term" value="C:phosphopyruvate hydratase complex"/>
    <property type="evidence" value="ECO:0007669"/>
    <property type="project" value="InterPro"/>
</dbReference>
<comment type="similarity">
    <text evidence="3">Belongs to the enolase family.</text>
</comment>
<feature type="domain" description="Enolase N-terminal" evidence="10">
    <location>
        <begin position="411"/>
        <end position="539"/>
    </location>
</feature>
<dbReference type="SUPFAM" id="SSF47391">
    <property type="entry name" value="Dimerization-anchoring domain of cAMP-dependent PK regulatory subunit"/>
    <property type="match status" value="1"/>
</dbReference>
<feature type="transmembrane region" description="Helical" evidence="8">
    <location>
        <begin position="149"/>
        <end position="178"/>
    </location>
</feature>
<dbReference type="InterPro" id="IPR020810">
    <property type="entry name" value="Enolase_C"/>
</dbReference>
<dbReference type="SUPFAM" id="SSF54826">
    <property type="entry name" value="Enolase N-terminal domain-like"/>
    <property type="match status" value="1"/>
</dbReference>
<dbReference type="SFLD" id="SFLDG00178">
    <property type="entry name" value="enolase"/>
    <property type="match status" value="1"/>
</dbReference>
<feature type="transmembrane region" description="Helical" evidence="8">
    <location>
        <begin position="255"/>
        <end position="275"/>
    </location>
</feature>
<dbReference type="Proteomes" id="UP000239649">
    <property type="component" value="Unassembled WGS sequence"/>
</dbReference>